<evidence type="ECO:0000313" key="12">
    <source>
        <dbReference type="Proteomes" id="UP000237438"/>
    </source>
</evidence>
<feature type="region of interest" description="Disordered" evidence="9">
    <location>
        <begin position="7"/>
        <end position="39"/>
    </location>
</feature>
<evidence type="ECO:0000256" key="7">
    <source>
        <dbReference type="ARBA" id="ARBA00023136"/>
    </source>
</evidence>
<feature type="compositionally biased region" description="Polar residues" evidence="9">
    <location>
        <begin position="22"/>
        <end position="32"/>
    </location>
</feature>
<dbReference type="GO" id="GO:0006882">
    <property type="term" value="P:intracellular zinc ion homeostasis"/>
    <property type="evidence" value="ECO:0007669"/>
    <property type="project" value="InterPro"/>
</dbReference>
<evidence type="ECO:0000259" key="10">
    <source>
        <dbReference type="Pfam" id="PF01545"/>
    </source>
</evidence>
<dbReference type="InterPro" id="IPR058533">
    <property type="entry name" value="Cation_efflux_TM"/>
</dbReference>
<keyword evidence="12" id="KW-1185">Reference proteome</keyword>
<dbReference type="OrthoDB" id="78669at2759"/>
<dbReference type="Proteomes" id="UP000237438">
    <property type="component" value="Unassembled WGS sequence"/>
</dbReference>
<dbReference type="PANTHER" id="PTHR45755:SF4">
    <property type="entry name" value="ZINC TRANSPORTER 7"/>
    <property type="match status" value="1"/>
</dbReference>
<organism evidence="11 12">
    <name type="scientific">Erysiphe pulchra</name>
    <dbReference type="NCBI Taxonomy" id="225359"/>
    <lineage>
        <taxon>Eukaryota</taxon>
        <taxon>Fungi</taxon>
        <taxon>Dikarya</taxon>
        <taxon>Ascomycota</taxon>
        <taxon>Pezizomycotina</taxon>
        <taxon>Leotiomycetes</taxon>
        <taxon>Erysiphales</taxon>
        <taxon>Erysiphaceae</taxon>
        <taxon>Erysiphe</taxon>
    </lineage>
</organism>
<dbReference type="PANTHER" id="PTHR45755">
    <property type="match status" value="1"/>
</dbReference>
<keyword evidence="7 8" id="KW-0472">Membrane</keyword>
<sequence length="575" mass="64395">MSFLSAISTPHYHSHGDHRNNISRSQSHSPCKSTDDIKIHNIEQPDRGALSYLNIESRACKSADSFLREAQHTSSSDPSSPQKSDKSLPIIKYKESLDNCYQLNYSDLKKNSLLHHDASLSRQRTCKCTQHNELLDDAHNHGSKSISDVVVEQKNKSQIESRSRITNRLLQISQRWPFLHAILSEKDSRRIFYFMSLNFSFMLVQAFYGYLTDSLGLISDSIHMFFDCLALAVGLFAAISSKWPPSPKFPFGFGKIESLSGFGNGVFLLLISVEIITEAIERLVEGRETKRLKELLTVSCLGLAVNLVGMACFGHHGHSGHSCGGHSHTHNHDHDHSHSHNHIHIQSHSQLHSYSAISQVDPISQSCCGHTHKKDNDIMSNNNLSPENPSQPLCNVPIFHTHSHEDDNLHGIFLHILADTMGSAAVILSTALIYITGFDGWDPIASCVIAILIFLSSIPLIKSSAKKLLLTLPDDKEYALREILTSVSEIRGVASYYAPRFWLVDTKTDGENQKVNGVIHIIAVRGTDIDDLRLRTQEYFKIHNLDVLVQVESDNDLNCWCGDVVSNNRSSIMRY</sequence>
<dbReference type="GO" id="GO:0005789">
    <property type="term" value="C:endoplasmic reticulum membrane"/>
    <property type="evidence" value="ECO:0007669"/>
    <property type="project" value="UniProtKB-SubCell"/>
</dbReference>
<feature type="region of interest" description="Disordered" evidence="9">
    <location>
        <begin position="66"/>
        <end position="86"/>
    </location>
</feature>
<evidence type="ECO:0000256" key="1">
    <source>
        <dbReference type="ARBA" id="ARBA00004141"/>
    </source>
</evidence>
<keyword evidence="6 8" id="KW-0406">Ion transport</keyword>
<feature type="region of interest" description="Disordered" evidence="9">
    <location>
        <begin position="323"/>
        <end position="342"/>
    </location>
</feature>
<comment type="caution">
    <text evidence="8">Lacks conserved residue(s) required for the propagation of feature annotation.</text>
</comment>
<feature type="transmembrane region" description="Helical" evidence="8">
    <location>
        <begin position="412"/>
        <end position="437"/>
    </location>
</feature>
<keyword evidence="8" id="KW-0256">Endoplasmic reticulum</keyword>
<evidence type="ECO:0000256" key="2">
    <source>
        <dbReference type="ARBA" id="ARBA00008873"/>
    </source>
</evidence>
<feature type="transmembrane region" description="Helical" evidence="8">
    <location>
        <begin position="191"/>
        <end position="210"/>
    </location>
</feature>
<protein>
    <recommendedName>
        <fullName evidence="8">Zinc transporter</fullName>
    </recommendedName>
</protein>
<dbReference type="GO" id="GO:1904257">
    <property type="term" value="P:zinc ion import into Golgi lumen"/>
    <property type="evidence" value="ECO:0007669"/>
    <property type="project" value="TreeGrafter"/>
</dbReference>
<evidence type="ECO:0000256" key="4">
    <source>
        <dbReference type="ARBA" id="ARBA00022692"/>
    </source>
</evidence>
<dbReference type="Pfam" id="PF01545">
    <property type="entry name" value="Cation_efflux"/>
    <property type="match status" value="1"/>
</dbReference>
<comment type="subcellular location">
    <subcellularLocation>
        <location evidence="8">Endoplasmic reticulum membrane</location>
        <topology evidence="8">Multi-pass membrane protein</topology>
    </subcellularLocation>
    <subcellularLocation>
        <location evidence="1">Membrane</location>
        <topology evidence="1">Multi-pass membrane protein</topology>
    </subcellularLocation>
</comment>
<accession>A0A2S4PM99</accession>
<evidence type="ECO:0000313" key="11">
    <source>
        <dbReference type="EMBL" id="POS83185.1"/>
    </source>
</evidence>
<dbReference type="InterPro" id="IPR045316">
    <property type="entry name" value="Msc2-like"/>
</dbReference>
<evidence type="ECO:0000256" key="6">
    <source>
        <dbReference type="ARBA" id="ARBA00023065"/>
    </source>
</evidence>
<comment type="similarity">
    <text evidence="2 8">Belongs to the cation diffusion facilitator (CDF) transporter (TC 2.A.4) family. SLC30A subfamily.</text>
</comment>
<dbReference type="GO" id="GO:0031410">
    <property type="term" value="C:cytoplasmic vesicle"/>
    <property type="evidence" value="ECO:0007669"/>
    <property type="project" value="TreeGrafter"/>
</dbReference>
<dbReference type="Gene3D" id="1.20.1510.10">
    <property type="entry name" value="Cation efflux protein transmembrane domain"/>
    <property type="match status" value="1"/>
</dbReference>
<comment type="caution">
    <text evidence="11">The sequence shown here is derived from an EMBL/GenBank/DDBJ whole genome shotgun (WGS) entry which is preliminary data.</text>
</comment>
<dbReference type="InterPro" id="IPR027469">
    <property type="entry name" value="Cation_efflux_TMD_sf"/>
</dbReference>
<feature type="transmembrane region" description="Helical" evidence="8">
    <location>
        <begin position="222"/>
        <end position="240"/>
    </location>
</feature>
<proteinExistence type="inferred from homology"/>
<evidence type="ECO:0000256" key="3">
    <source>
        <dbReference type="ARBA" id="ARBA00022448"/>
    </source>
</evidence>
<dbReference type="InterPro" id="IPR002524">
    <property type="entry name" value="Cation_efflux"/>
</dbReference>
<evidence type="ECO:0000256" key="9">
    <source>
        <dbReference type="SAM" id="MobiDB-lite"/>
    </source>
</evidence>
<evidence type="ECO:0000256" key="8">
    <source>
        <dbReference type="RuleBase" id="RU369017"/>
    </source>
</evidence>
<dbReference type="GO" id="GO:0005794">
    <property type="term" value="C:Golgi apparatus"/>
    <property type="evidence" value="ECO:0007669"/>
    <property type="project" value="TreeGrafter"/>
</dbReference>
<comment type="function">
    <text evidence="8">Functions as a zinc transporter.</text>
</comment>
<gene>
    <name evidence="11" type="ORF">EPUL_005137</name>
</gene>
<dbReference type="GO" id="GO:0005385">
    <property type="term" value="F:zinc ion transmembrane transporter activity"/>
    <property type="evidence" value="ECO:0007669"/>
    <property type="project" value="UniProtKB-UniRule"/>
</dbReference>
<name>A0A2S4PM99_9PEZI</name>
<keyword evidence="5 8" id="KW-1133">Transmembrane helix</keyword>
<reference evidence="11 12" key="1">
    <citation type="submission" date="2017-10" db="EMBL/GenBank/DDBJ databases">
        <title>Development of genomic resources for the powdery mildew, Erysiphe pulchra.</title>
        <authorList>
            <person name="Wadl P.A."/>
            <person name="Mack B.M."/>
            <person name="Moore G."/>
            <person name="Beltz S.B."/>
        </authorList>
    </citation>
    <scope>NUCLEOTIDE SEQUENCE [LARGE SCALE GENOMIC DNA]</scope>
    <source>
        <strain evidence="11">Cflorida</strain>
    </source>
</reference>
<dbReference type="STRING" id="225359.A0A2S4PM99"/>
<dbReference type="SUPFAM" id="SSF161111">
    <property type="entry name" value="Cation efflux protein transmembrane domain-like"/>
    <property type="match status" value="1"/>
</dbReference>
<dbReference type="EMBL" id="PEDP01001813">
    <property type="protein sequence ID" value="POS83185.1"/>
    <property type="molecule type" value="Genomic_DNA"/>
</dbReference>
<keyword evidence="3 8" id="KW-0813">Transport</keyword>
<dbReference type="AlphaFoldDB" id="A0A2S4PM99"/>
<keyword evidence="4 8" id="KW-0812">Transmembrane</keyword>
<feature type="transmembrane region" description="Helical" evidence="8">
    <location>
        <begin position="443"/>
        <end position="461"/>
    </location>
</feature>
<feature type="domain" description="Cation efflux protein transmembrane" evidence="10">
    <location>
        <begin position="191"/>
        <end position="469"/>
    </location>
</feature>
<evidence type="ECO:0000256" key="5">
    <source>
        <dbReference type="ARBA" id="ARBA00022989"/>
    </source>
</evidence>
<dbReference type="NCBIfam" id="TIGR01297">
    <property type="entry name" value="CDF"/>
    <property type="match status" value="1"/>
</dbReference>